<reference evidence="2" key="2">
    <citation type="submission" date="2021-09" db="EMBL/GenBank/DDBJ databases">
        <authorList>
            <person name="Jia N."/>
            <person name="Wang J."/>
            <person name="Shi W."/>
            <person name="Du L."/>
            <person name="Sun Y."/>
            <person name="Zhan W."/>
            <person name="Jiang J."/>
            <person name="Wang Q."/>
            <person name="Zhang B."/>
            <person name="Ji P."/>
            <person name="Sakyi L.B."/>
            <person name="Cui X."/>
            <person name="Yuan T."/>
            <person name="Jiang B."/>
            <person name="Yang W."/>
            <person name="Lam T.T.-Y."/>
            <person name="Chang Q."/>
            <person name="Ding S."/>
            <person name="Wang X."/>
            <person name="Zhu J."/>
            <person name="Ruan X."/>
            <person name="Zhao L."/>
            <person name="Wei J."/>
            <person name="Que T."/>
            <person name="Du C."/>
            <person name="Cheng J."/>
            <person name="Dai P."/>
            <person name="Han X."/>
            <person name="Huang E."/>
            <person name="Gao Y."/>
            <person name="Liu J."/>
            <person name="Shao H."/>
            <person name="Ye R."/>
            <person name="Li L."/>
            <person name="Wei W."/>
            <person name="Wang X."/>
            <person name="Wang C."/>
            <person name="Huo Q."/>
            <person name="Li W."/>
            <person name="Guo W."/>
            <person name="Chen H."/>
            <person name="Chen S."/>
            <person name="Zhou L."/>
            <person name="Zhou L."/>
            <person name="Ni X."/>
            <person name="Tian J."/>
            <person name="Zhou Y."/>
            <person name="Sheng Y."/>
            <person name="Liu T."/>
            <person name="Pan Y."/>
            <person name="Xia L."/>
            <person name="Li J."/>
            <person name="Zhao F."/>
            <person name="Cao W."/>
        </authorList>
    </citation>
    <scope>NUCLEOTIDE SEQUENCE</scope>
    <source>
        <strain evidence="2">Rmic-2018</strain>
        <tissue evidence="2">Larvae</tissue>
    </source>
</reference>
<accession>A0A9J6EYF1</accession>
<dbReference type="Proteomes" id="UP000821866">
    <property type="component" value="Chromosome 1"/>
</dbReference>
<dbReference type="VEuPathDB" id="VectorBase:LOC119161180"/>
<sequence>MRLYATLLHLAYGTTKVARWGLGMRPPPVHPRVSVDNAAPYQGSRVYCLHGLPFYANVFQKHFEVCDNSEPSVHSSPRVSRTVFKLPNTSPANGLSLGSVEAKLAISTKRPAKCESAHESEAATAHGGAKKVQYSIESIKSTNKGSGASRSPQYVEPLSGRPLLLRVERSSDDEEVDKSEELSDIINFLIETDPRRSRESCGVLDVSSDDTERSFSPPVRICEKERGRVGPSPPRVKTDAEVAKPLLLSRERAEASPLSIVLPAPDIYGFTYQPDYAFPSVASAPSQSKATSADAKDEASLRLVITTLDAEMSETRGSEQTADEAADACQVPNAGGKEIHEKTTTASPLVNNDAVEKSDIANKGCAPSDGLLLKTDGDISQDPSDGGPDANSNVTRPLIRTQGHLVRRKIAPLVSTAVVTTVTPTVAAALRKSVNCVLRPNRLFRRLRRRLPSRIPVNRVRAELEDVKKGSQASPSTKAGDDDVDVVSAPREYLGLTLPDDRRKACDSDAESDSTEALRWSPGRASRSISAEYTREGCGETTNTAGDEASDNVVGSVVDPSNQPVEKVKREDASSLLNGAGDLKPSESTEESTASAGTRNLSPLTED</sequence>
<dbReference type="AlphaFoldDB" id="A0A9J6EYF1"/>
<proteinExistence type="predicted"/>
<feature type="compositionally biased region" description="Polar residues" evidence="1">
    <location>
        <begin position="597"/>
        <end position="607"/>
    </location>
</feature>
<evidence type="ECO:0000256" key="1">
    <source>
        <dbReference type="SAM" id="MobiDB-lite"/>
    </source>
</evidence>
<evidence type="ECO:0000313" key="2">
    <source>
        <dbReference type="EMBL" id="KAH8038992.1"/>
    </source>
</evidence>
<reference evidence="2" key="1">
    <citation type="journal article" date="2020" name="Cell">
        <title>Large-Scale Comparative Analyses of Tick Genomes Elucidate Their Genetic Diversity and Vector Capacities.</title>
        <authorList>
            <consortium name="Tick Genome and Microbiome Consortium (TIGMIC)"/>
            <person name="Jia N."/>
            <person name="Wang J."/>
            <person name="Shi W."/>
            <person name="Du L."/>
            <person name="Sun Y."/>
            <person name="Zhan W."/>
            <person name="Jiang J.F."/>
            <person name="Wang Q."/>
            <person name="Zhang B."/>
            <person name="Ji P."/>
            <person name="Bell-Sakyi L."/>
            <person name="Cui X.M."/>
            <person name="Yuan T.T."/>
            <person name="Jiang B.G."/>
            <person name="Yang W.F."/>
            <person name="Lam T.T."/>
            <person name="Chang Q.C."/>
            <person name="Ding S.J."/>
            <person name="Wang X.J."/>
            <person name="Zhu J.G."/>
            <person name="Ruan X.D."/>
            <person name="Zhao L."/>
            <person name="Wei J.T."/>
            <person name="Ye R.Z."/>
            <person name="Que T.C."/>
            <person name="Du C.H."/>
            <person name="Zhou Y.H."/>
            <person name="Cheng J.X."/>
            <person name="Dai P.F."/>
            <person name="Guo W.B."/>
            <person name="Han X.H."/>
            <person name="Huang E.J."/>
            <person name="Li L.F."/>
            <person name="Wei W."/>
            <person name="Gao Y.C."/>
            <person name="Liu J.Z."/>
            <person name="Shao H.Z."/>
            <person name="Wang X."/>
            <person name="Wang C.C."/>
            <person name="Yang T.C."/>
            <person name="Huo Q.B."/>
            <person name="Li W."/>
            <person name="Chen H.Y."/>
            <person name="Chen S.E."/>
            <person name="Zhou L.G."/>
            <person name="Ni X.B."/>
            <person name="Tian J.H."/>
            <person name="Sheng Y."/>
            <person name="Liu T."/>
            <person name="Pan Y.S."/>
            <person name="Xia L.Y."/>
            <person name="Li J."/>
            <person name="Zhao F."/>
            <person name="Cao W.C."/>
        </authorList>
    </citation>
    <scope>NUCLEOTIDE SEQUENCE</scope>
    <source>
        <strain evidence="2">Rmic-2018</strain>
    </source>
</reference>
<dbReference type="EMBL" id="JABSTU010000001">
    <property type="protein sequence ID" value="KAH8038992.1"/>
    <property type="molecule type" value="Genomic_DNA"/>
</dbReference>
<keyword evidence="3" id="KW-1185">Reference proteome</keyword>
<comment type="caution">
    <text evidence="2">The sequence shown here is derived from an EMBL/GenBank/DDBJ whole genome shotgun (WGS) entry which is preliminary data.</text>
</comment>
<protein>
    <submittedName>
        <fullName evidence="2">Uncharacterized protein</fullName>
    </submittedName>
</protein>
<organism evidence="2 3">
    <name type="scientific">Rhipicephalus microplus</name>
    <name type="common">Cattle tick</name>
    <name type="synonym">Boophilus microplus</name>
    <dbReference type="NCBI Taxonomy" id="6941"/>
    <lineage>
        <taxon>Eukaryota</taxon>
        <taxon>Metazoa</taxon>
        <taxon>Ecdysozoa</taxon>
        <taxon>Arthropoda</taxon>
        <taxon>Chelicerata</taxon>
        <taxon>Arachnida</taxon>
        <taxon>Acari</taxon>
        <taxon>Parasitiformes</taxon>
        <taxon>Ixodida</taxon>
        <taxon>Ixodoidea</taxon>
        <taxon>Ixodidae</taxon>
        <taxon>Rhipicephalinae</taxon>
        <taxon>Rhipicephalus</taxon>
        <taxon>Boophilus</taxon>
    </lineage>
</organism>
<feature type="region of interest" description="Disordered" evidence="1">
    <location>
        <begin position="464"/>
        <end position="484"/>
    </location>
</feature>
<feature type="region of interest" description="Disordered" evidence="1">
    <location>
        <begin position="498"/>
        <end position="607"/>
    </location>
</feature>
<feature type="region of interest" description="Disordered" evidence="1">
    <location>
        <begin position="372"/>
        <end position="396"/>
    </location>
</feature>
<name>A0A9J6EYF1_RHIMP</name>
<evidence type="ECO:0000313" key="3">
    <source>
        <dbReference type="Proteomes" id="UP000821866"/>
    </source>
</evidence>
<gene>
    <name evidence="2" type="ORF">HPB51_004670</name>
</gene>